<dbReference type="AlphaFoldDB" id="A0AAD5Q4E8"/>
<evidence type="ECO:0000313" key="1">
    <source>
        <dbReference type="EMBL" id="KAJ0390257.1"/>
    </source>
</evidence>
<accession>A0AAD5Q4E8</accession>
<organism evidence="1 2">
    <name type="scientific">Pythium insidiosum</name>
    <name type="common">Pythiosis disease agent</name>
    <dbReference type="NCBI Taxonomy" id="114742"/>
    <lineage>
        <taxon>Eukaryota</taxon>
        <taxon>Sar</taxon>
        <taxon>Stramenopiles</taxon>
        <taxon>Oomycota</taxon>
        <taxon>Peronosporomycetes</taxon>
        <taxon>Pythiales</taxon>
        <taxon>Pythiaceae</taxon>
        <taxon>Pythium</taxon>
    </lineage>
</organism>
<keyword evidence="2" id="KW-1185">Reference proteome</keyword>
<comment type="caution">
    <text evidence="1">The sequence shown here is derived from an EMBL/GenBank/DDBJ whole genome shotgun (WGS) entry which is preliminary data.</text>
</comment>
<name>A0AAD5Q4E8_PYTIN</name>
<reference evidence="1" key="1">
    <citation type="submission" date="2021-12" db="EMBL/GenBank/DDBJ databases">
        <title>Prjna785345.</title>
        <authorList>
            <person name="Rujirawat T."/>
            <person name="Krajaejun T."/>
        </authorList>
    </citation>
    <scope>NUCLEOTIDE SEQUENCE</scope>
    <source>
        <strain evidence="1">Pi057C3</strain>
    </source>
</reference>
<gene>
    <name evidence="1" type="ORF">P43SY_010679</name>
</gene>
<protein>
    <submittedName>
        <fullName evidence="1">Uncharacterized protein</fullName>
    </submittedName>
</protein>
<dbReference type="Proteomes" id="UP001209570">
    <property type="component" value="Unassembled WGS sequence"/>
</dbReference>
<evidence type="ECO:0000313" key="2">
    <source>
        <dbReference type="Proteomes" id="UP001209570"/>
    </source>
</evidence>
<proteinExistence type="predicted"/>
<sequence>MNTTAYEYNTAGSENFSHAKVMAVANSNDELAVVKYCMEIGLIDAQKLCKNCEVSMKLVWRNNIGTYAWRCGKRACGTCVSVCTGTIFAKSKCKMGVILMLLFYFASDSVKAKAVGEFCGVAKSTVADWYDICRGYCSKEMLRVDMKV</sequence>
<dbReference type="EMBL" id="JAKCXM010002374">
    <property type="protein sequence ID" value="KAJ0390257.1"/>
    <property type="molecule type" value="Genomic_DNA"/>
</dbReference>